<organism evidence="1 2">
    <name type="scientific">OM182 bacterium</name>
    <dbReference type="NCBI Taxonomy" id="2510334"/>
    <lineage>
        <taxon>Bacteria</taxon>
        <taxon>Pseudomonadati</taxon>
        <taxon>Pseudomonadota</taxon>
        <taxon>Gammaproteobacteria</taxon>
        <taxon>OMG group</taxon>
        <taxon>OM182 clade</taxon>
    </lineage>
</organism>
<dbReference type="AlphaFoldDB" id="A0A520S760"/>
<protein>
    <submittedName>
        <fullName evidence="1">Uncharacterized protein</fullName>
    </submittedName>
</protein>
<dbReference type="EMBL" id="SHAH01000001">
    <property type="protein sequence ID" value="RZO78323.1"/>
    <property type="molecule type" value="Genomic_DNA"/>
</dbReference>
<evidence type="ECO:0000313" key="2">
    <source>
        <dbReference type="Proteomes" id="UP000320404"/>
    </source>
</evidence>
<comment type="caution">
    <text evidence="1">The sequence shown here is derived from an EMBL/GenBank/DDBJ whole genome shotgun (WGS) entry which is preliminary data.</text>
</comment>
<accession>A0A520S760</accession>
<evidence type="ECO:0000313" key="1">
    <source>
        <dbReference type="EMBL" id="RZO78323.1"/>
    </source>
</evidence>
<dbReference type="Proteomes" id="UP000320404">
    <property type="component" value="Unassembled WGS sequence"/>
</dbReference>
<proteinExistence type="predicted"/>
<name>A0A520S760_9GAMM</name>
<sequence>MSLKKLSRYFSLTLSLPERTARALSAVVGGGTLLLTRTLVPGAIKNSTSYMFTLGMFESFLVRNLAGMVEISADTELKDSFVQRKLLGSCLEAAGLLTMQLSPVWVFAIASDAAKGGQVFLQRLVLHLRDNQVIAQDSHPETLEQILQSVHEMSRQGATAIDTPPLSLDEINTLADELRRSTGNLADNYSKLLPHFEALWNQISVVAKKENVSVPVILGMLSVHAASIPELGLGSTGAVWKTGYAILDDVILSDYKQTLQGIAKTGTREYMRAHMAPFMLQAKTHFDLNQETMTQKWFSRAVSKLKEKLYQAG</sequence>
<reference evidence="1 2" key="1">
    <citation type="submission" date="2019-02" db="EMBL/GenBank/DDBJ databases">
        <title>Prokaryotic population dynamics and viral predation in marine succession experiment using metagenomics: the confinement effect.</title>
        <authorList>
            <person name="Haro-Moreno J.M."/>
            <person name="Rodriguez-Valera F."/>
            <person name="Lopez-Perez M."/>
        </authorList>
    </citation>
    <scope>NUCLEOTIDE SEQUENCE [LARGE SCALE GENOMIC DNA]</scope>
    <source>
        <strain evidence="1">MED-G158</strain>
    </source>
</reference>
<gene>
    <name evidence="1" type="ORF">EVA69_00170</name>
</gene>